<accession>A0AAJ5X7N8</accession>
<dbReference type="AlphaFoldDB" id="A0AAJ5X7N8"/>
<dbReference type="Proteomes" id="UP001218362">
    <property type="component" value="Chromosome"/>
</dbReference>
<evidence type="ECO:0000259" key="1">
    <source>
        <dbReference type="PROSITE" id="PS50943"/>
    </source>
</evidence>
<name>A0AAJ5X7N8_9SPHN</name>
<dbReference type="CDD" id="cd00093">
    <property type="entry name" value="HTH_XRE"/>
    <property type="match status" value="1"/>
</dbReference>
<dbReference type="EMBL" id="CP119316">
    <property type="protein sequence ID" value="WEK47251.1"/>
    <property type="molecule type" value="Genomic_DNA"/>
</dbReference>
<dbReference type="GO" id="GO:0003677">
    <property type="term" value="F:DNA binding"/>
    <property type="evidence" value="ECO:0007669"/>
    <property type="project" value="InterPro"/>
</dbReference>
<proteinExistence type="predicted"/>
<dbReference type="KEGG" id="acob:P0Y56_02910"/>
<dbReference type="InterPro" id="IPR010982">
    <property type="entry name" value="Lambda_DNA-bd_dom_sf"/>
</dbReference>
<protein>
    <submittedName>
        <fullName evidence="2">Helix-turn-helix transcriptional regulator</fullName>
    </submittedName>
</protein>
<evidence type="ECO:0000313" key="3">
    <source>
        <dbReference type="Proteomes" id="UP001218362"/>
    </source>
</evidence>
<feature type="domain" description="HTH cro/C1-type" evidence="1">
    <location>
        <begin position="25"/>
        <end position="81"/>
    </location>
</feature>
<dbReference type="Gene3D" id="1.10.260.40">
    <property type="entry name" value="lambda repressor-like DNA-binding domains"/>
    <property type="match status" value="1"/>
</dbReference>
<evidence type="ECO:0000313" key="2">
    <source>
        <dbReference type="EMBL" id="WEK47251.1"/>
    </source>
</evidence>
<gene>
    <name evidence="2" type="ORF">P0Y56_02910</name>
</gene>
<dbReference type="PROSITE" id="PS50943">
    <property type="entry name" value="HTH_CROC1"/>
    <property type="match status" value="1"/>
</dbReference>
<sequence>MNTNLADQGQRKGAASLTPFGVKTREIRKEKGILLLDMARLAKVTSGFLSMVETGRKAIPEDLVGKIVSGLNLGHREANELQNAAKLSAREYRVKLKENADPIDRRLAFAIQEQFAKMTPMKKQKILDLLEEE</sequence>
<dbReference type="SUPFAM" id="SSF47413">
    <property type="entry name" value="lambda repressor-like DNA-binding domains"/>
    <property type="match status" value="1"/>
</dbReference>
<reference evidence="2" key="1">
    <citation type="submission" date="2023-03" db="EMBL/GenBank/DDBJ databases">
        <title>Andean soil-derived lignocellulolytic bacterial consortium as a source of novel taxa and putative plastic-active enzymes.</title>
        <authorList>
            <person name="Diaz-Garcia L."/>
            <person name="Chuvochina M."/>
            <person name="Feuerriegel G."/>
            <person name="Bunk B."/>
            <person name="Sproer C."/>
            <person name="Streit W.R."/>
            <person name="Rodriguez L.M."/>
            <person name="Overmann J."/>
            <person name="Jimenez D.J."/>
        </authorList>
    </citation>
    <scope>NUCLEOTIDE SEQUENCE</scope>
    <source>
        <strain evidence="2">MAG 26</strain>
    </source>
</reference>
<organism evidence="2 3">
    <name type="scientific">Candidatus Andeanibacterium colombiense</name>
    <dbReference type="NCBI Taxonomy" id="3121345"/>
    <lineage>
        <taxon>Bacteria</taxon>
        <taxon>Pseudomonadati</taxon>
        <taxon>Pseudomonadota</taxon>
        <taxon>Alphaproteobacteria</taxon>
        <taxon>Sphingomonadales</taxon>
        <taxon>Sphingomonadaceae</taxon>
        <taxon>Candidatus Andeanibacterium</taxon>
    </lineage>
</organism>
<dbReference type="InterPro" id="IPR001387">
    <property type="entry name" value="Cro/C1-type_HTH"/>
</dbReference>